<reference evidence="2" key="1">
    <citation type="journal article" date="2020" name="Stud. Mycol.">
        <title>101 Dothideomycetes genomes: a test case for predicting lifestyles and emergence of pathogens.</title>
        <authorList>
            <person name="Haridas S."/>
            <person name="Albert R."/>
            <person name="Binder M."/>
            <person name="Bloem J."/>
            <person name="Labutti K."/>
            <person name="Salamov A."/>
            <person name="Andreopoulos B."/>
            <person name="Baker S."/>
            <person name="Barry K."/>
            <person name="Bills G."/>
            <person name="Bluhm B."/>
            <person name="Cannon C."/>
            <person name="Castanera R."/>
            <person name="Culley D."/>
            <person name="Daum C."/>
            <person name="Ezra D."/>
            <person name="Gonzalez J."/>
            <person name="Henrissat B."/>
            <person name="Kuo A."/>
            <person name="Liang C."/>
            <person name="Lipzen A."/>
            <person name="Lutzoni F."/>
            <person name="Magnuson J."/>
            <person name="Mondo S."/>
            <person name="Nolan M."/>
            <person name="Ohm R."/>
            <person name="Pangilinan J."/>
            <person name="Park H.-J."/>
            <person name="Ramirez L."/>
            <person name="Alfaro M."/>
            <person name="Sun H."/>
            <person name="Tritt A."/>
            <person name="Yoshinaga Y."/>
            <person name="Zwiers L.-H."/>
            <person name="Turgeon B."/>
            <person name="Goodwin S."/>
            <person name="Spatafora J."/>
            <person name="Crous P."/>
            <person name="Grigoriev I."/>
        </authorList>
    </citation>
    <scope>NUCLEOTIDE SEQUENCE</scope>
    <source>
        <strain evidence="2">CBS 207.26</strain>
    </source>
</reference>
<feature type="compositionally biased region" description="Polar residues" evidence="1">
    <location>
        <begin position="123"/>
        <end position="133"/>
    </location>
</feature>
<evidence type="ECO:0000256" key="1">
    <source>
        <dbReference type="SAM" id="MobiDB-lite"/>
    </source>
</evidence>
<dbReference type="Proteomes" id="UP000800200">
    <property type="component" value="Unassembled WGS sequence"/>
</dbReference>
<name>A0A6A6EC44_9PEZI</name>
<proteinExistence type="predicted"/>
<feature type="region of interest" description="Disordered" evidence="1">
    <location>
        <begin position="1"/>
        <end position="78"/>
    </location>
</feature>
<evidence type="ECO:0000313" key="2">
    <source>
        <dbReference type="EMBL" id="KAF2187396.1"/>
    </source>
</evidence>
<feature type="compositionally biased region" description="Low complexity" evidence="1">
    <location>
        <begin position="22"/>
        <end position="34"/>
    </location>
</feature>
<evidence type="ECO:0000313" key="3">
    <source>
        <dbReference type="Proteomes" id="UP000800200"/>
    </source>
</evidence>
<feature type="compositionally biased region" description="Polar residues" evidence="1">
    <location>
        <begin position="35"/>
        <end position="50"/>
    </location>
</feature>
<organism evidence="2 3">
    <name type="scientific">Zopfia rhizophila CBS 207.26</name>
    <dbReference type="NCBI Taxonomy" id="1314779"/>
    <lineage>
        <taxon>Eukaryota</taxon>
        <taxon>Fungi</taxon>
        <taxon>Dikarya</taxon>
        <taxon>Ascomycota</taxon>
        <taxon>Pezizomycotina</taxon>
        <taxon>Dothideomycetes</taxon>
        <taxon>Dothideomycetes incertae sedis</taxon>
        <taxon>Zopfiaceae</taxon>
        <taxon>Zopfia</taxon>
    </lineage>
</organism>
<sequence>MSDASSVYSDKRMSTHRHKRSNSSGSSFSYNYSFPENSTRNSVALSTSTKEQSRRPSASSSLHPASSTQSNGTSDPRFSEFYDAYYRHSQLGVAQRTDVKRPNQLNLTQPTIIEVPSPMASPMPQSNKPGMAL</sequence>
<feature type="compositionally biased region" description="Low complexity" evidence="1">
    <location>
        <begin position="55"/>
        <end position="70"/>
    </location>
</feature>
<accession>A0A6A6EC44</accession>
<protein>
    <submittedName>
        <fullName evidence="2">Uncharacterized protein</fullName>
    </submittedName>
</protein>
<dbReference type="OrthoDB" id="5419672at2759"/>
<keyword evidence="3" id="KW-1185">Reference proteome</keyword>
<gene>
    <name evidence="2" type="ORF">K469DRAFT_705084</name>
</gene>
<dbReference type="AlphaFoldDB" id="A0A6A6EC44"/>
<dbReference type="EMBL" id="ML994627">
    <property type="protein sequence ID" value="KAF2187396.1"/>
    <property type="molecule type" value="Genomic_DNA"/>
</dbReference>
<feature type="region of interest" description="Disordered" evidence="1">
    <location>
        <begin position="109"/>
        <end position="133"/>
    </location>
</feature>